<evidence type="ECO:0000313" key="10">
    <source>
        <dbReference type="Proteomes" id="UP001189429"/>
    </source>
</evidence>
<comment type="caution">
    <text evidence="9">The sequence shown here is derived from an EMBL/GenBank/DDBJ whole genome shotgun (WGS) entry which is preliminary data.</text>
</comment>
<accession>A0ABN9RV12</accession>
<comment type="subcellular location">
    <subcellularLocation>
        <location evidence="1">Membrane</location>
        <topology evidence="1">Single-pass type II membrane protein</topology>
    </subcellularLocation>
</comment>
<evidence type="ECO:0000256" key="1">
    <source>
        <dbReference type="ARBA" id="ARBA00004606"/>
    </source>
</evidence>
<dbReference type="Gene3D" id="3.90.550.50">
    <property type="match status" value="1"/>
</dbReference>
<keyword evidence="6" id="KW-1133">Transmembrane helix</keyword>
<evidence type="ECO:0000256" key="3">
    <source>
        <dbReference type="ARBA" id="ARBA00022679"/>
    </source>
</evidence>
<organism evidence="9 10">
    <name type="scientific">Prorocentrum cordatum</name>
    <dbReference type="NCBI Taxonomy" id="2364126"/>
    <lineage>
        <taxon>Eukaryota</taxon>
        <taxon>Sar</taxon>
        <taxon>Alveolata</taxon>
        <taxon>Dinophyceae</taxon>
        <taxon>Prorocentrales</taxon>
        <taxon>Prorocentraceae</taxon>
        <taxon>Prorocentrum</taxon>
    </lineage>
</organism>
<keyword evidence="7" id="KW-0472">Membrane</keyword>
<proteinExistence type="predicted"/>
<dbReference type="InterPro" id="IPR003378">
    <property type="entry name" value="Fringe-like_glycosylTrfase"/>
</dbReference>
<evidence type="ECO:0000259" key="8">
    <source>
        <dbReference type="Pfam" id="PF02434"/>
    </source>
</evidence>
<gene>
    <name evidence="9" type="ORF">PCOR1329_LOCUS23780</name>
</gene>
<evidence type="ECO:0000313" key="9">
    <source>
        <dbReference type="EMBL" id="CAK0822873.1"/>
    </source>
</evidence>
<keyword evidence="10" id="KW-1185">Reference proteome</keyword>
<feature type="domain" description="Fringe-like glycosyltransferase" evidence="8">
    <location>
        <begin position="95"/>
        <end position="258"/>
    </location>
</feature>
<keyword evidence="5" id="KW-0735">Signal-anchor</keyword>
<reference evidence="9" key="1">
    <citation type="submission" date="2023-10" db="EMBL/GenBank/DDBJ databases">
        <authorList>
            <person name="Chen Y."/>
            <person name="Shah S."/>
            <person name="Dougan E. K."/>
            <person name="Thang M."/>
            <person name="Chan C."/>
        </authorList>
    </citation>
    <scope>NUCLEOTIDE SEQUENCE [LARGE SCALE GENOMIC DNA]</scope>
</reference>
<evidence type="ECO:0000256" key="7">
    <source>
        <dbReference type="ARBA" id="ARBA00023136"/>
    </source>
</evidence>
<name>A0ABN9RV12_9DINO</name>
<dbReference type="EMBL" id="CAUYUJ010008102">
    <property type="protein sequence ID" value="CAK0822873.1"/>
    <property type="molecule type" value="Genomic_DNA"/>
</dbReference>
<keyword evidence="3" id="KW-0808">Transferase</keyword>
<evidence type="ECO:0000256" key="4">
    <source>
        <dbReference type="ARBA" id="ARBA00022692"/>
    </source>
</evidence>
<evidence type="ECO:0000256" key="5">
    <source>
        <dbReference type="ARBA" id="ARBA00022968"/>
    </source>
</evidence>
<dbReference type="Proteomes" id="UP001189429">
    <property type="component" value="Unassembled WGS sequence"/>
</dbReference>
<evidence type="ECO:0000256" key="2">
    <source>
        <dbReference type="ARBA" id="ARBA00022676"/>
    </source>
</evidence>
<evidence type="ECO:0000256" key="6">
    <source>
        <dbReference type="ARBA" id="ARBA00022989"/>
    </source>
</evidence>
<dbReference type="Pfam" id="PF02434">
    <property type="entry name" value="Fringe"/>
    <property type="match status" value="1"/>
</dbReference>
<protein>
    <recommendedName>
        <fullName evidence="8">Fringe-like glycosyltransferase domain-containing protein</fullName>
    </recommendedName>
</protein>
<keyword evidence="4" id="KW-0812">Transmembrane</keyword>
<sequence length="365" mass="39883">MAGHRREARSQCCVLLPLSQMTSRARSVQILTKYALRRTFARAAASPRRTTNMSLVSMESGSVAARMCSRLVSRPKGGAFEADGRYAIFTSAIPKYHEALLAELATWASRPAAEGRYVAVGGNNYPEEWQGKNVLKSDCGDDMSSISCKEATLLAEGAARGADWLYVIGEDNYVHTGRVEEFLSDKDPSANVAYGVVGCGKGSFCVDNEAYNSHGGICGGSGYIISRTALQRLLAGGAPALHAVYDKTPWPNDMTTSCQLRKHGADLLLAENMYGFPIADLDEFEGFARQGSFLTVHYVHPDTMRWFHALNEGSRAAVLQPLQKKAFDRGCSRAMKERMPKAWVECMQRKGFTARDIDAELAAPS</sequence>
<keyword evidence="2" id="KW-0328">Glycosyltransferase</keyword>